<keyword evidence="2" id="KW-0472">Membrane</keyword>
<feature type="compositionally biased region" description="Low complexity" evidence="1">
    <location>
        <begin position="233"/>
        <end position="249"/>
    </location>
</feature>
<dbReference type="GO" id="GO:0071555">
    <property type="term" value="P:cell wall organization"/>
    <property type="evidence" value="ECO:0007669"/>
    <property type="project" value="TreeGrafter"/>
</dbReference>
<dbReference type="SUPFAM" id="SSF56601">
    <property type="entry name" value="beta-lactamase/transpeptidase-like"/>
    <property type="match status" value="1"/>
</dbReference>
<dbReference type="InterPro" id="IPR050515">
    <property type="entry name" value="Beta-lactam/transpept"/>
</dbReference>
<dbReference type="GO" id="GO:0005886">
    <property type="term" value="C:plasma membrane"/>
    <property type="evidence" value="ECO:0007669"/>
    <property type="project" value="TreeGrafter"/>
</dbReference>
<evidence type="ECO:0000259" key="3">
    <source>
        <dbReference type="Pfam" id="PF00905"/>
    </source>
</evidence>
<dbReference type="EMBL" id="JAGIQL010000125">
    <property type="protein sequence ID" value="MBP0460600.1"/>
    <property type="molecule type" value="Genomic_DNA"/>
</dbReference>
<keyword evidence="2" id="KW-1133">Transmembrane helix</keyword>
<feature type="domain" description="NTF2-like N-terminal transpeptidase" evidence="4">
    <location>
        <begin position="68"/>
        <end position="171"/>
    </location>
</feature>
<evidence type="ECO:0000313" key="5">
    <source>
        <dbReference type="EMBL" id="MBP0460600.1"/>
    </source>
</evidence>
<dbReference type="GO" id="GO:0071972">
    <property type="term" value="F:peptidoglycan L,D-transpeptidase activity"/>
    <property type="evidence" value="ECO:0007669"/>
    <property type="project" value="TreeGrafter"/>
</dbReference>
<feature type="region of interest" description="Disordered" evidence="1">
    <location>
        <begin position="215"/>
        <end position="249"/>
    </location>
</feature>
<dbReference type="PANTHER" id="PTHR30627:SF24">
    <property type="entry name" value="PENICILLIN-BINDING PROTEIN 4B"/>
    <property type="match status" value="1"/>
</dbReference>
<dbReference type="AlphaFoldDB" id="A0A940RXI1"/>
<keyword evidence="2" id="KW-0812">Transmembrane</keyword>
<organism evidence="5 6">
    <name type="scientific">Streptomyces montanisoli</name>
    <dbReference type="NCBI Taxonomy" id="2798581"/>
    <lineage>
        <taxon>Bacteria</taxon>
        <taxon>Bacillati</taxon>
        <taxon>Actinomycetota</taxon>
        <taxon>Actinomycetes</taxon>
        <taxon>Kitasatosporales</taxon>
        <taxon>Streptomycetaceae</taxon>
        <taxon>Streptomyces</taxon>
    </lineage>
</organism>
<name>A0A940RXI1_9ACTN</name>
<comment type="caution">
    <text evidence="5">The sequence shown here is derived from an EMBL/GenBank/DDBJ whole genome shotgun (WGS) entry which is preliminary data.</text>
</comment>
<dbReference type="InterPro" id="IPR012338">
    <property type="entry name" value="Beta-lactam/transpept-like"/>
</dbReference>
<feature type="domain" description="Penicillin-binding protein transpeptidase" evidence="3">
    <location>
        <begin position="290"/>
        <end position="562"/>
    </location>
</feature>
<keyword evidence="6" id="KW-1185">Reference proteome</keyword>
<sequence>MRSGAKIGVVGGVFAVVAGGVAWGGLNLYQGLTGGDGGSGSGLVGQSAPKSAPIKTGPPSADEVSSTAKKFLHDWASGAAAEDIARLTNAPTEAAPYFTDFRGSAHVTKAAITPGAPTGATVPFTVKATVTYGGTSKPWTYKSKLTVVRGKSTGRPLVDWSPSVVHPDLTDATTLVTDKTAAPPIEAVDRDGKTLDAKKYPSLGPILDALRQRYGDQAGGSPDVTLRIEGRDSSTGTGTGTSTGADTAQGAAPKVLLTLTKGRAGKVPTTLDPRVQAAAEAAVKKYTNASVVAVKPSTGDILAVANNRKDGFDAALQGAQAPGSTMKIITSALLMEKGLVTPDRSMPCPPTVTYYGRTFHNEGGFSLKPGSTMRDAFAQSCNTAFIKLIDDTKDDAGLSKEAGEVFGIGNNNWKTGVVSFDGKVPAETGGEAAAEYIGQGKVQMNVLNMASVTATVKSGSFHQPVLVPQSFDHRQLASAQRRLPSSISQAITGMMHTTAVSGTAAHAMAGLGGDKGAKTGSAEVDGQTVSNSWFTAFQNDCAAAAVVDAGGHGADAAGPLVASVLAAE</sequence>
<dbReference type="PANTHER" id="PTHR30627">
    <property type="entry name" value="PEPTIDOGLYCAN D,D-TRANSPEPTIDASE"/>
    <property type="match status" value="1"/>
</dbReference>
<protein>
    <submittedName>
        <fullName evidence="5">Penicillin-binding protein</fullName>
    </submittedName>
</protein>
<dbReference type="Proteomes" id="UP000670475">
    <property type="component" value="Unassembled WGS sequence"/>
</dbReference>
<dbReference type="Pfam" id="PF05223">
    <property type="entry name" value="MecA_N"/>
    <property type="match status" value="1"/>
</dbReference>
<dbReference type="InterPro" id="IPR007887">
    <property type="entry name" value="MecA_N"/>
</dbReference>
<evidence type="ECO:0000256" key="1">
    <source>
        <dbReference type="SAM" id="MobiDB-lite"/>
    </source>
</evidence>
<dbReference type="GO" id="GO:0008658">
    <property type="term" value="F:penicillin binding"/>
    <property type="evidence" value="ECO:0007669"/>
    <property type="project" value="InterPro"/>
</dbReference>
<dbReference type="InterPro" id="IPR001460">
    <property type="entry name" value="PCN-bd_Tpept"/>
</dbReference>
<evidence type="ECO:0000313" key="6">
    <source>
        <dbReference type="Proteomes" id="UP000670475"/>
    </source>
</evidence>
<reference evidence="5" key="1">
    <citation type="submission" date="2021-03" db="EMBL/GenBank/DDBJ databases">
        <title>Whole genome sequence of Streptomyces bomunensis MMS17-BM035.</title>
        <authorList>
            <person name="Lee J.H."/>
        </authorList>
    </citation>
    <scope>NUCLEOTIDE SEQUENCE</scope>
    <source>
        <strain evidence="5">MMS17-BM035</strain>
    </source>
</reference>
<proteinExistence type="predicted"/>
<dbReference type="Gene3D" id="3.40.710.10">
    <property type="entry name" value="DD-peptidase/beta-lactamase superfamily"/>
    <property type="match status" value="1"/>
</dbReference>
<feature type="transmembrane region" description="Helical" evidence="2">
    <location>
        <begin position="7"/>
        <end position="26"/>
    </location>
</feature>
<evidence type="ECO:0000259" key="4">
    <source>
        <dbReference type="Pfam" id="PF05223"/>
    </source>
</evidence>
<feature type="region of interest" description="Disordered" evidence="1">
    <location>
        <begin position="40"/>
        <end position="63"/>
    </location>
</feature>
<dbReference type="RefSeq" id="WP_209343221.1">
    <property type="nucleotide sequence ID" value="NZ_JAGIQL010000125.1"/>
</dbReference>
<gene>
    <name evidence="5" type="ORF">JFN87_24405</name>
</gene>
<accession>A0A940RXI1</accession>
<dbReference type="GO" id="GO:0046677">
    <property type="term" value="P:response to antibiotic"/>
    <property type="evidence" value="ECO:0007669"/>
    <property type="project" value="InterPro"/>
</dbReference>
<dbReference type="Pfam" id="PF00905">
    <property type="entry name" value="Transpeptidase"/>
    <property type="match status" value="1"/>
</dbReference>
<evidence type="ECO:0000256" key="2">
    <source>
        <dbReference type="SAM" id="Phobius"/>
    </source>
</evidence>